<dbReference type="Proteomes" id="UP001312865">
    <property type="component" value="Unassembled WGS sequence"/>
</dbReference>
<accession>A0ABU8HGS7</accession>
<organism evidence="3 4">
    <name type="scientific">Bacillus spongiae</name>
    <dbReference type="NCBI Taxonomy" id="2683610"/>
    <lineage>
        <taxon>Bacteria</taxon>
        <taxon>Bacillati</taxon>
        <taxon>Bacillota</taxon>
        <taxon>Bacilli</taxon>
        <taxon>Bacillales</taxon>
        <taxon>Bacillaceae</taxon>
        <taxon>Bacillus</taxon>
    </lineage>
</organism>
<keyword evidence="4" id="KW-1185">Reference proteome</keyword>
<protein>
    <submittedName>
        <fullName evidence="3">DUF4931 domain-containing protein</fullName>
    </submittedName>
</protein>
<sequence length="262" mass="30665">MGKEELLLFKSSLAKNKPESIVNRDSTCPFCETESLTNILDREGSIIWLENKYPTLVDTYQTIIIETDQCESELSKYEESHLRKLLRFALRKWLDMQKSGDYASVILYKNHGPLSGGTIRHPHMQIVGLKKFDYKNKIKMKHFSGDIIDQVGKMSLTISDFPLVGFTELNIKMDEHYGINDIDQMAKYMQHCTHFLLNHIGCTSYNLFFYQLDEHIYIKIMPRFVTSPVFVGYAIPQLSDYKEEIVKNMKKLYFAERTYRGR</sequence>
<dbReference type="PIRSF" id="PIRSF031505">
    <property type="entry name" value="GalT_short"/>
    <property type="match status" value="1"/>
</dbReference>
<dbReference type="InterPro" id="IPR036265">
    <property type="entry name" value="HIT-like_sf"/>
</dbReference>
<gene>
    <name evidence="3" type="ORF">WAK64_15565</name>
</gene>
<feature type="domain" description="DUF4931" evidence="2">
    <location>
        <begin position="136"/>
        <end position="254"/>
    </location>
</feature>
<dbReference type="RefSeq" id="WP_336587915.1">
    <property type="nucleotide sequence ID" value="NZ_JBBAXC010000013.1"/>
</dbReference>
<reference evidence="3 4" key="1">
    <citation type="journal article" date="2018" name="J. Microbiol.">
        <title>Bacillus spongiae sp. nov., isolated from sponge of Jeju Island.</title>
        <authorList>
            <person name="Lee G.E."/>
            <person name="Im W.T."/>
            <person name="Park J.S."/>
        </authorList>
    </citation>
    <scope>NUCLEOTIDE SEQUENCE [LARGE SCALE GENOMIC DNA]</scope>
    <source>
        <strain evidence="3 4">135PIL107-10</strain>
    </source>
</reference>
<dbReference type="SUPFAM" id="SSF54197">
    <property type="entry name" value="HIT-like"/>
    <property type="match status" value="1"/>
</dbReference>
<evidence type="ECO:0000313" key="4">
    <source>
        <dbReference type="Proteomes" id="UP001312865"/>
    </source>
</evidence>
<comment type="caution">
    <text evidence="3">The sequence shown here is derived from an EMBL/GenBank/DDBJ whole genome shotgun (WGS) entry which is preliminary data.</text>
</comment>
<dbReference type="Pfam" id="PF16285">
    <property type="entry name" value="DUF4931_N"/>
    <property type="match status" value="1"/>
</dbReference>
<dbReference type="InterPro" id="IPR012361">
    <property type="entry name" value="GalT_short"/>
</dbReference>
<proteinExistence type="predicted"/>
<evidence type="ECO:0000259" key="2">
    <source>
        <dbReference type="Pfam" id="PF20956"/>
    </source>
</evidence>
<dbReference type="Gene3D" id="3.30.428.10">
    <property type="entry name" value="HIT-like"/>
    <property type="match status" value="1"/>
</dbReference>
<feature type="domain" description="DUF4931" evidence="1">
    <location>
        <begin position="9"/>
        <end position="131"/>
    </location>
</feature>
<evidence type="ECO:0000259" key="1">
    <source>
        <dbReference type="Pfam" id="PF16285"/>
    </source>
</evidence>
<dbReference type="InterPro" id="IPR049285">
    <property type="entry name" value="DUF4931_C"/>
</dbReference>
<dbReference type="InterPro" id="IPR046322">
    <property type="entry name" value="DUF4931"/>
</dbReference>
<dbReference type="EMBL" id="JBBAXC010000013">
    <property type="protein sequence ID" value="MEI5908465.1"/>
    <property type="molecule type" value="Genomic_DNA"/>
</dbReference>
<evidence type="ECO:0000313" key="3">
    <source>
        <dbReference type="EMBL" id="MEI5908465.1"/>
    </source>
</evidence>
<name>A0ABU8HGS7_9BACI</name>
<dbReference type="Pfam" id="PF20956">
    <property type="entry name" value="DUF4931_C"/>
    <property type="match status" value="1"/>
</dbReference>